<feature type="compositionally biased region" description="Acidic residues" evidence="6">
    <location>
        <begin position="257"/>
        <end position="268"/>
    </location>
</feature>
<dbReference type="PANTHER" id="PTHR23030:SF30">
    <property type="entry name" value="TYROSINE-PROTEIN PHOSPHATASE NON-RECEPTOR TYPE 23"/>
    <property type="match status" value="1"/>
</dbReference>
<dbReference type="InterPro" id="IPR038499">
    <property type="entry name" value="BRO1_sf"/>
</dbReference>
<dbReference type="Gene3D" id="1.20.140.50">
    <property type="entry name" value="alix/aip1 like domains"/>
    <property type="match status" value="1"/>
</dbReference>
<name>A0ABP0ED18_9ASCO</name>
<dbReference type="PANTHER" id="PTHR23030">
    <property type="entry name" value="PCD6 INTERACTING PROTEIN-RELATED"/>
    <property type="match status" value="1"/>
</dbReference>
<dbReference type="PROSITE" id="PS51180">
    <property type="entry name" value="BRO1"/>
    <property type="match status" value="1"/>
</dbReference>
<evidence type="ECO:0000256" key="6">
    <source>
        <dbReference type="SAM" id="MobiDB-lite"/>
    </source>
</evidence>
<comment type="subcellular location">
    <subcellularLocation>
        <location evidence="2">Cytoplasm</location>
    </subcellularLocation>
    <subcellularLocation>
        <location evidence="1">Endosome</location>
    </subcellularLocation>
</comment>
<reference evidence="8 9" key="1">
    <citation type="submission" date="2024-01" db="EMBL/GenBank/DDBJ databases">
        <authorList>
            <consortium name="Genoscope - CEA"/>
            <person name="William W."/>
        </authorList>
    </citation>
    <scope>NUCLEOTIDE SEQUENCE [LARGE SCALE GENOMIC DNA]</scope>
    <source>
        <strain evidence="8 9">29B2s-10</strain>
    </source>
</reference>
<accession>A0ABP0ED18</accession>
<dbReference type="Pfam" id="PF13949">
    <property type="entry name" value="ALIX_LYPXL_bnd"/>
    <property type="match status" value="1"/>
</dbReference>
<dbReference type="Gene3D" id="1.20.120.560">
    <property type="entry name" value="alix/aip1 in complex with the ypdl late domain"/>
    <property type="match status" value="1"/>
</dbReference>
<evidence type="ECO:0000259" key="7">
    <source>
        <dbReference type="PROSITE" id="PS51180"/>
    </source>
</evidence>
<feature type="compositionally biased region" description="Polar residues" evidence="6">
    <location>
        <begin position="888"/>
        <end position="923"/>
    </location>
</feature>
<evidence type="ECO:0000256" key="4">
    <source>
        <dbReference type="ARBA" id="ARBA00022753"/>
    </source>
</evidence>
<keyword evidence="4" id="KW-0967">Endosome</keyword>
<evidence type="ECO:0000313" key="8">
    <source>
        <dbReference type="EMBL" id="CAK7908270.1"/>
    </source>
</evidence>
<dbReference type="Pfam" id="PF03097">
    <property type="entry name" value="BRO1"/>
    <property type="match status" value="1"/>
</dbReference>
<feature type="compositionally biased region" description="Polar residues" evidence="6">
    <location>
        <begin position="789"/>
        <end position="850"/>
    </location>
</feature>
<dbReference type="Proteomes" id="UP001497600">
    <property type="component" value="Chromosome E"/>
</dbReference>
<organism evidence="8 9">
    <name type="scientific">[Candida] anglica</name>
    <dbReference type="NCBI Taxonomy" id="148631"/>
    <lineage>
        <taxon>Eukaryota</taxon>
        <taxon>Fungi</taxon>
        <taxon>Dikarya</taxon>
        <taxon>Ascomycota</taxon>
        <taxon>Saccharomycotina</taxon>
        <taxon>Pichiomycetes</taxon>
        <taxon>Debaryomycetaceae</taxon>
        <taxon>Kurtzmaniella</taxon>
    </lineage>
</organism>
<feature type="region of interest" description="Disordered" evidence="6">
    <location>
        <begin position="783"/>
        <end position="932"/>
    </location>
</feature>
<proteinExistence type="predicted"/>
<evidence type="ECO:0000256" key="5">
    <source>
        <dbReference type="ARBA" id="ARBA00041284"/>
    </source>
</evidence>
<dbReference type="SMART" id="SM01041">
    <property type="entry name" value="BRO1"/>
    <property type="match status" value="1"/>
</dbReference>
<feature type="region of interest" description="Disordered" evidence="6">
    <location>
        <begin position="248"/>
        <end position="268"/>
    </location>
</feature>
<dbReference type="InterPro" id="IPR004328">
    <property type="entry name" value="BRO1_dom"/>
</dbReference>
<dbReference type="CDD" id="cd09242">
    <property type="entry name" value="BRO1_ScBro1_like"/>
    <property type="match status" value="1"/>
</dbReference>
<sequence length="945" mass="106833">MKTSILSVPRKKTEEVSWIKPLNNYLLSIYGNTSEYQDDLAILNKTREDLRGVSAENSGVQLYYRYYSQLELLDLRVAFASMNKHKKVCFEWFDAFQPSVSYKQYALPFEKAGILFNLGAILSEAATKKYRESENGADKDDLLKDSLLYLQQAAGVYQFLSENFLHAPSNDLGQPTVKYLVQLMLAQASEVFALKVISGDLDQSKNSLISKLCKGCSIHYEECVKLIKQGNGGSGKVSGDPHEFLDDDYDLDAKSDENDDGEIDGDDGALLDEDTVKIAQLDPSWPSMMKFKQLYYLSLAYYFQGLQLESTKKYGQSIAHLQKSVEILEEISQDTLRTISRGKAGSVYDLLDNYKYQKDAVAIKLSELERDNDYIYNEIIPSKTSLPEIKAMDAVKVIPITSNATFNSVNEHNYNNFFTNVVPVNIHELMSFYSEEKSQFLRNEIDQNDVANEELSSVLEWLKMPKSLVSLKEVINGGNFGSTESGESSKVSSTTLSKAKEIADSFNKDNSNKQQIKELRDQIFSIIQGSTGGSQDIIQLKTSFIEASNRDKNLYNLVQENFDLYTVLGKGINSAEFKGLFEVKQEKKPNEMSLLDIDDFKESSEESLNRRIKSIEDILHDLNIVRSDRGKLIESLKKQIHSDDISDILILNTRVKTTNEIKNIIFPEEMKKFRRYSTDLDKLVKQQKEFSARLETEWKVLSQDPQVREVQSSKRFKDELLRSQEAKIDQLYDGWKRYTVGLSKGVEFYRSLLQFGENTKKEKEDANALVGGLAGLEVNSHPKYGHAVQTPQSSHGSILQQNSYGSIPQQNSYSSIPQQHSYGTIPPQQSYGSQSRISNPQQQSYGQPTHSYGGATIFPTSNTNQPPQLPPQLPPKMPSFGIQGGQYGQNAQYSTPQSIPHVSQAPQVQQNFPEKTGQTSKPQSDLIYDQPSTYQPNMYNFFSNN</sequence>
<evidence type="ECO:0000256" key="3">
    <source>
        <dbReference type="ARBA" id="ARBA00022490"/>
    </source>
</evidence>
<evidence type="ECO:0000256" key="1">
    <source>
        <dbReference type="ARBA" id="ARBA00004177"/>
    </source>
</evidence>
<evidence type="ECO:0000313" key="9">
    <source>
        <dbReference type="Proteomes" id="UP001497600"/>
    </source>
</evidence>
<dbReference type="InterPro" id="IPR025304">
    <property type="entry name" value="ALIX_V_dom"/>
</dbReference>
<dbReference type="Gene3D" id="1.25.40.280">
    <property type="entry name" value="alix/aip1 like domains"/>
    <property type="match status" value="1"/>
</dbReference>
<feature type="compositionally biased region" description="Pro residues" evidence="6">
    <location>
        <begin position="867"/>
        <end position="877"/>
    </location>
</feature>
<protein>
    <recommendedName>
        <fullName evidence="5">BRO domain-containing protein 1</fullName>
    </recommendedName>
</protein>
<keyword evidence="3" id="KW-0963">Cytoplasm</keyword>
<keyword evidence="9" id="KW-1185">Reference proteome</keyword>
<feature type="domain" description="BRO1" evidence="7">
    <location>
        <begin position="4"/>
        <end position="455"/>
    </location>
</feature>
<evidence type="ECO:0000256" key="2">
    <source>
        <dbReference type="ARBA" id="ARBA00004496"/>
    </source>
</evidence>
<gene>
    <name evidence="8" type="primary">BRO1</name>
    <name evidence="8" type="ORF">CAAN4_E09516</name>
</gene>
<dbReference type="EMBL" id="OZ004257">
    <property type="protein sequence ID" value="CAK7908270.1"/>
    <property type="molecule type" value="Genomic_DNA"/>
</dbReference>